<dbReference type="AlphaFoldDB" id="A0A1L7D123"/>
<dbReference type="RefSeq" id="WP_075732705.1">
    <property type="nucleotide sequence ID" value="NZ_CP009249.1"/>
</dbReference>
<keyword evidence="3" id="KW-1003">Cell membrane</keyword>
<evidence type="ECO:0000256" key="3">
    <source>
        <dbReference type="ARBA" id="ARBA00022475"/>
    </source>
</evidence>
<reference evidence="10 11" key="1">
    <citation type="submission" date="2014-08" db="EMBL/GenBank/DDBJ databases">
        <title>Complete genome sequence of Corynebacterium phocae M408/89/1(T)(=DSM 44612(T)), isolated from the common seal (Phoca vitulina).</title>
        <authorList>
            <person name="Ruckert C."/>
            <person name="Albersmeier A."/>
            <person name="Winkler A."/>
            <person name="Kalinowski J."/>
        </authorList>
    </citation>
    <scope>NUCLEOTIDE SEQUENCE [LARGE SCALE GENOMIC DNA]</scope>
    <source>
        <strain evidence="10 11">M408/89/1</strain>
    </source>
</reference>
<dbReference type="InterPro" id="IPR048454">
    <property type="entry name" value="YetF_N"/>
</dbReference>
<keyword evidence="11" id="KW-1185">Reference proteome</keyword>
<keyword evidence="6 7" id="KW-0472">Membrane</keyword>
<dbReference type="OrthoDB" id="9793799at2"/>
<feature type="domain" description="YetF-like N-terminal transmembrane" evidence="9">
    <location>
        <begin position="17"/>
        <end position="83"/>
    </location>
</feature>
<feature type="transmembrane region" description="Helical" evidence="7">
    <location>
        <begin position="38"/>
        <end position="58"/>
    </location>
</feature>
<evidence type="ECO:0000256" key="5">
    <source>
        <dbReference type="ARBA" id="ARBA00022989"/>
    </source>
</evidence>
<dbReference type="Proteomes" id="UP000185491">
    <property type="component" value="Chromosome"/>
</dbReference>
<feature type="transmembrane region" description="Helical" evidence="7">
    <location>
        <begin position="12"/>
        <end position="31"/>
    </location>
</feature>
<evidence type="ECO:0000259" key="9">
    <source>
        <dbReference type="Pfam" id="PF20730"/>
    </source>
</evidence>
<keyword evidence="4 7" id="KW-0812">Transmembrane</keyword>
<comment type="similarity">
    <text evidence="2">Belongs to the UPF0702 family.</text>
</comment>
<keyword evidence="5 7" id="KW-1133">Transmembrane helix</keyword>
<dbReference type="Pfam" id="PF20730">
    <property type="entry name" value="YetF_N"/>
    <property type="match status" value="1"/>
</dbReference>
<evidence type="ECO:0000256" key="4">
    <source>
        <dbReference type="ARBA" id="ARBA00022692"/>
    </source>
</evidence>
<gene>
    <name evidence="10" type="ORF">CPHO_01790</name>
</gene>
<organism evidence="10 11">
    <name type="scientific">Corynebacterium phocae</name>
    <dbReference type="NCBI Taxonomy" id="161895"/>
    <lineage>
        <taxon>Bacteria</taxon>
        <taxon>Bacillati</taxon>
        <taxon>Actinomycetota</taxon>
        <taxon>Actinomycetes</taxon>
        <taxon>Mycobacteriales</taxon>
        <taxon>Corynebacteriaceae</taxon>
        <taxon>Corynebacterium</taxon>
    </lineage>
</organism>
<dbReference type="Gene3D" id="3.30.240.20">
    <property type="entry name" value="bsu07140 like domains"/>
    <property type="match status" value="1"/>
</dbReference>
<evidence type="ECO:0000313" key="10">
    <source>
        <dbReference type="EMBL" id="APT91849.1"/>
    </source>
</evidence>
<name>A0A1L7D123_9CORY</name>
<evidence type="ECO:0000256" key="7">
    <source>
        <dbReference type="SAM" id="Phobius"/>
    </source>
</evidence>
<dbReference type="KEGG" id="cpho:CPHO_01790"/>
<dbReference type="GO" id="GO:0005886">
    <property type="term" value="C:plasma membrane"/>
    <property type="evidence" value="ECO:0007669"/>
    <property type="project" value="UniProtKB-SubCell"/>
</dbReference>
<comment type="subcellular location">
    <subcellularLocation>
        <location evidence="1">Cell membrane</location>
        <topology evidence="1">Multi-pass membrane protein</topology>
    </subcellularLocation>
</comment>
<protein>
    <submittedName>
        <fullName evidence="10">Membrane protein</fullName>
    </submittedName>
</protein>
<dbReference type="EMBL" id="CP009249">
    <property type="protein sequence ID" value="APT91849.1"/>
    <property type="molecule type" value="Genomic_DNA"/>
</dbReference>
<proteinExistence type="inferred from homology"/>
<dbReference type="InterPro" id="IPR023090">
    <property type="entry name" value="UPF0702_alpha/beta_dom_sf"/>
</dbReference>
<sequence>MWFDSWFDLSRIVIIGILSYITIMVILRLTGKRTLSQLNAFDFIITVALGSTMASIILSSDVSYSEGLLAMSLLAGLQLVVAWLSSRSKDFRKTITSQPALLVKNGQVLPGAIKEHRLSEAGVRQAVRMSGVGGLDKVAAVVLEANGKISVITKDSAGDHWALQDVNDPVGKRGFEYS</sequence>
<evidence type="ECO:0000256" key="1">
    <source>
        <dbReference type="ARBA" id="ARBA00004651"/>
    </source>
</evidence>
<dbReference type="Pfam" id="PF04239">
    <property type="entry name" value="DUF421"/>
    <property type="match status" value="1"/>
</dbReference>
<evidence type="ECO:0000256" key="2">
    <source>
        <dbReference type="ARBA" id="ARBA00006448"/>
    </source>
</evidence>
<feature type="transmembrane region" description="Helical" evidence="7">
    <location>
        <begin position="64"/>
        <end position="84"/>
    </location>
</feature>
<evidence type="ECO:0000313" key="11">
    <source>
        <dbReference type="Proteomes" id="UP000185491"/>
    </source>
</evidence>
<evidence type="ECO:0000256" key="6">
    <source>
        <dbReference type="ARBA" id="ARBA00023136"/>
    </source>
</evidence>
<accession>A0A1L7D123</accession>
<dbReference type="PANTHER" id="PTHR34582">
    <property type="entry name" value="UPF0702 TRANSMEMBRANE PROTEIN YCAP"/>
    <property type="match status" value="1"/>
</dbReference>
<feature type="domain" description="YetF C-terminal" evidence="8">
    <location>
        <begin position="87"/>
        <end position="157"/>
    </location>
</feature>
<dbReference type="PANTHER" id="PTHR34582:SF6">
    <property type="entry name" value="UPF0702 TRANSMEMBRANE PROTEIN YCAP"/>
    <property type="match status" value="1"/>
</dbReference>
<evidence type="ECO:0000259" key="8">
    <source>
        <dbReference type="Pfam" id="PF04239"/>
    </source>
</evidence>
<dbReference type="InterPro" id="IPR007353">
    <property type="entry name" value="DUF421"/>
</dbReference>